<evidence type="ECO:0000313" key="1">
    <source>
        <dbReference type="EMBL" id="CAG8676947.1"/>
    </source>
</evidence>
<protein>
    <submittedName>
        <fullName evidence="1">10633_t:CDS:1</fullName>
    </submittedName>
</protein>
<name>A0A9N9EJT8_9GLOM</name>
<feature type="non-terminal residue" evidence="1">
    <location>
        <position position="86"/>
    </location>
</feature>
<dbReference type="Proteomes" id="UP000789739">
    <property type="component" value="Unassembled WGS sequence"/>
</dbReference>
<feature type="non-terminal residue" evidence="1">
    <location>
        <position position="1"/>
    </location>
</feature>
<comment type="caution">
    <text evidence="1">The sequence shown here is derived from an EMBL/GenBank/DDBJ whole genome shotgun (WGS) entry which is preliminary data.</text>
</comment>
<gene>
    <name evidence="1" type="ORF">PBRASI_LOCUS11599</name>
</gene>
<reference evidence="1" key="1">
    <citation type="submission" date="2021-06" db="EMBL/GenBank/DDBJ databases">
        <authorList>
            <person name="Kallberg Y."/>
            <person name="Tangrot J."/>
            <person name="Rosling A."/>
        </authorList>
    </citation>
    <scope>NUCLEOTIDE SEQUENCE</scope>
    <source>
        <strain evidence="1">BR232B</strain>
    </source>
</reference>
<dbReference type="AlphaFoldDB" id="A0A9N9EJT8"/>
<evidence type="ECO:0000313" key="2">
    <source>
        <dbReference type="Proteomes" id="UP000789739"/>
    </source>
</evidence>
<keyword evidence="2" id="KW-1185">Reference proteome</keyword>
<proteinExistence type="predicted"/>
<accession>A0A9N9EJT8</accession>
<sequence length="86" mass="9488">VKTIFAHASDQERAIYERQLESVKKLDPVLIITPNTTWIGQHGLHAYEAVMDAFATNGLSMGAEMKIYVQSSTSSLSLNYILCRGG</sequence>
<dbReference type="EMBL" id="CAJVPI010006058">
    <property type="protein sequence ID" value="CAG8676947.1"/>
    <property type="molecule type" value="Genomic_DNA"/>
</dbReference>
<organism evidence="1 2">
    <name type="scientific">Paraglomus brasilianum</name>
    <dbReference type="NCBI Taxonomy" id="144538"/>
    <lineage>
        <taxon>Eukaryota</taxon>
        <taxon>Fungi</taxon>
        <taxon>Fungi incertae sedis</taxon>
        <taxon>Mucoromycota</taxon>
        <taxon>Glomeromycotina</taxon>
        <taxon>Glomeromycetes</taxon>
        <taxon>Paraglomerales</taxon>
        <taxon>Paraglomeraceae</taxon>
        <taxon>Paraglomus</taxon>
    </lineage>
</organism>